<protein>
    <submittedName>
        <fullName evidence="2">Uncharacterized protein</fullName>
    </submittedName>
</protein>
<dbReference type="EMBL" id="JAGGDJ010000016">
    <property type="protein sequence ID" value="MBO7746289.1"/>
    <property type="molecule type" value="Genomic_DNA"/>
</dbReference>
<comment type="caution">
    <text evidence="2">The sequence shown here is derived from an EMBL/GenBank/DDBJ whole genome shotgun (WGS) entry which is preliminary data.</text>
</comment>
<proteinExistence type="predicted"/>
<evidence type="ECO:0000313" key="2">
    <source>
        <dbReference type="EMBL" id="MBO7746289.1"/>
    </source>
</evidence>
<gene>
    <name evidence="2" type="ORF">I8J29_18935</name>
</gene>
<sequence length="276" mass="27934">MQNKRTVTKVAAVALMLSAFASPLAANAATGPLASYYTAALTEAGEGTVPANVTIAASTAAADKNAKPVAVFMNQADPVELAKQYAPDTVEAWEQTLAQFQALAKDAVKVVAGSATTVTKPGPDGKPQTITISKAADGELKVVGPISPDQLKTIKLKDGAAVAVKAAPAVPAEGTTLVPAGKLDAVKAEAGKAVTFEGGAKVTVALKDAGMLPAGAKVGTLQAVAIDNPLIKGQLALSKAAESKDGEAIKQALASLLGLYQDEIAKLRQQQEQADK</sequence>
<name>A0ABS3WD91_9BACL</name>
<keyword evidence="3" id="KW-1185">Reference proteome</keyword>
<dbReference type="Proteomes" id="UP000670947">
    <property type="component" value="Unassembled WGS sequence"/>
</dbReference>
<feature type="signal peptide" evidence="1">
    <location>
        <begin position="1"/>
        <end position="28"/>
    </location>
</feature>
<dbReference type="RefSeq" id="WP_208849073.1">
    <property type="nucleotide sequence ID" value="NZ_JAGGDJ010000016.1"/>
</dbReference>
<reference evidence="2 3" key="1">
    <citation type="submission" date="2021-03" db="EMBL/GenBank/DDBJ databases">
        <title>Paenibacillus artemisicola MWE-103 whole genome sequence.</title>
        <authorList>
            <person name="Ham Y.J."/>
        </authorList>
    </citation>
    <scope>NUCLEOTIDE SEQUENCE [LARGE SCALE GENOMIC DNA]</scope>
    <source>
        <strain evidence="2 3">MWE-103</strain>
    </source>
</reference>
<feature type="chain" id="PRO_5045756664" evidence="1">
    <location>
        <begin position="29"/>
        <end position="276"/>
    </location>
</feature>
<accession>A0ABS3WD91</accession>
<organism evidence="2 3">
    <name type="scientific">Paenibacillus artemisiicola</name>
    <dbReference type="NCBI Taxonomy" id="1172618"/>
    <lineage>
        <taxon>Bacteria</taxon>
        <taxon>Bacillati</taxon>
        <taxon>Bacillota</taxon>
        <taxon>Bacilli</taxon>
        <taxon>Bacillales</taxon>
        <taxon>Paenibacillaceae</taxon>
        <taxon>Paenibacillus</taxon>
    </lineage>
</organism>
<keyword evidence="1" id="KW-0732">Signal</keyword>
<evidence type="ECO:0000256" key="1">
    <source>
        <dbReference type="SAM" id="SignalP"/>
    </source>
</evidence>
<evidence type="ECO:0000313" key="3">
    <source>
        <dbReference type="Proteomes" id="UP000670947"/>
    </source>
</evidence>